<dbReference type="EMBL" id="JARKIB010000426">
    <property type="protein sequence ID" value="KAJ7709147.1"/>
    <property type="molecule type" value="Genomic_DNA"/>
</dbReference>
<keyword evidence="3" id="KW-1185">Reference proteome</keyword>
<sequence length="247" mass="26656">MPLPVLLGSMAPLGLVLQCKSSQNSPHQQASLGDIFEFFFRSRSQPRRIERNSTVCKSTKAISCKAATSMSVVGHPDLTHNLRSKYVAETTKGLILREIEHRARVEAEARVVADFVMAYDMLLDSQAFTVRMGTCRALGRLASHSSTRAAVVAVQPSARLVALLSDANVKVVKEACFAVSEISQDRGGATSIVREGAPEFLKQLLESQDEDVRKHACWALGQLAYPSSTRAAAVAVQPGAHLVALLG</sequence>
<dbReference type="Pfam" id="PF00514">
    <property type="entry name" value="Arm"/>
    <property type="match status" value="1"/>
</dbReference>
<gene>
    <name evidence="2" type="ORF">B0H16DRAFT_1481129</name>
</gene>
<comment type="caution">
    <text evidence="2">The sequence shown here is derived from an EMBL/GenBank/DDBJ whole genome shotgun (WGS) entry which is preliminary data.</text>
</comment>
<name>A0AAD7GZY4_9AGAR</name>
<dbReference type="InterPro" id="IPR016024">
    <property type="entry name" value="ARM-type_fold"/>
</dbReference>
<accession>A0AAD7GZY4</accession>
<feature type="chain" id="PRO_5042066568" evidence="1">
    <location>
        <begin position="19"/>
        <end position="247"/>
    </location>
</feature>
<dbReference type="Gene3D" id="1.25.10.10">
    <property type="entry name" value="Leucine-rich Repeat Variant"/>
    <property type="match status" value="1"/>
</dbReference>
<dbReference type="PANTHER" id="PTHR15599:SF1">
    <property type="entry name" value="RADIAL SPOKE HEAD 14 HOMOLOG"/>
    <property type="match status" value="1"/>
</dbReference>
<dbReference type="AlphaFoldDB" id="A0AAD7GZY4"/>
<dbReference type="InterPro" id="IPR042856">
    <property type="entry name" value="RSP14"/>
</dbReference>
<evidence type="ECO:0000313" key="3">
    <source>
        <dbReference type="Proteomes" id="UP001215598"/>
    </source>
</evidence>
<proteinExistence type="predicted"/>
<dbReference type="Proteomes" id="UP001215598">
    <property type="component" value="Unassembled WGS sequence"/>
</dbReference>
<evidence type="ECO:0000313" key="2">
    <source>
        <dbReference type="EMBL" id="KAJ7709147.1"/>
    </source>
</evidence>
<keyword evidence="1" id="KW-0732">Signal</keyword>
<reference evidence="2" key="1">
    <citation type="submission" date="2023-03" db="EMBL/GenBank/DDBJ databases">
        <title>Massive genome expansion in bonnet fungi (Mycena s.s.) driven by repeated elements and novel gene families across ecological guilds.</title>
        <authorList>
            <consortium name="Lawrence Berkeley National Laboratory"/>
            <person name="Harder C.B."/>
            <person name="Miyauchi S."/>
            <person name="Viragh M."/>
            <person name="Kuo A."/>
            <person name="Thoen E."/>
            <person name="Andreopoulos B."/>
            <person name="Lu D."/>
            <person name="Skrede I."/>
            <person name="Drula E."/>
            <person name="Henrissat B."/>
            <person name="Morin E."/>
            <person name="Kohler A."/>
            <person name="Barry K."/>
            <person name="LaButti K."/>
            <person name="Morin E."/>
            <person name="Salamov A."/>
            <person name="Lipzen A."/>
            <person name="Mereny Z."/>
            <person name="Hegedus B."/>
            <person name="Baldrian P."/>
            <person name="Stursova M."/>
            <person name="Weitz H."/>
            <person name="Taylor A."/>
            <person name="Grigoriev I.V."/>
            <person name="Nagy L.G."/>
            <person name="Martin F."/>
            <person name="Kauserud H."/>
        </authorList>
    </citation>
    <scope>NUCLEOTIDE SEQUENCE</scope>
    <source>
        <strain evidence="2">CBHHK182m</strain>
    </source>
</reference>
<organism evidence="2 3">
    <name type="scientific">Mycena metata</name>
    <dbReference type="NCBI Taxonomy" id="1033252"/>
    <lineage>
        <taxon>Eukaryota</taxon>
        <taxon>Fungi</taxon>
        <taxon>Dikarya</taxon>
        <taxon>Basidiomycota</taxon>
        <taxon>Agaricomycotina</taxon>
        <taxon>Agaricomycetes</taxon>
        <taxon>Agaricomycetidae</taxon>
        <taxon>Agaricales</taxon>
        <taxon>Marasmiineae</taxon>
        <taxon>Mycenaceae</taxon>
        <taxon>Mycena</taxon>
    </lineage>
</organism>
<dbReference type="SUPFAM" id="SSF48371">
    <property type="entry name" value="ARM repeat"/>
    <property type="match status" value="1"/>
</dbReference>
<dbReference type="SMART" id="SM00185">
    <property type="entry name" value="ARM"/>
    <property type="match status" value="2"/>
</dbReference>
<evidence type="ECO:0000256" key="1">
    <source>
        <dbReference type="SAM" id="SignalP"/>
    </source>
</evidence>
<dbReference type="InterPro" id="IPR011989">
    <property type="entry name" value="ARM-like"/>
</dbReference>
<dbReference type="InterPro" id="IPR000225">
    <property type="entry name" value="Armadillo"/>
</dbReference>
<feature type="signal peptide" evidence="1">
    <location>
        <begin position="1"/>
        <end position="18"/>
    </location>
</feature>
<dbReference type="PANTHER" id="PTHR15599">
    <property type="entry name" value="RTDR1"/>
    <property type="match status" value="1"/>
</dbReference>
<protein>
    <submittedName>
        <fullName evidence="2">Armadillo-type protein</fullName>
    </submittedName>
</protein>